<sequence>MIKQYLCYCDGLLRGRKVSILCTLPFFYSFLDVNHYITGTLYYFRKLRKILLIDLFFLIVFVTEASV</sequence>
<evidence type="ECO:0000313" key="2">
    <source>
        <dbReference type="EMBL" id="KOF89150.1"/>
    </source>
</evidence>
<keyword evidence="1" id="KW-1133">Transmembrane helix</keyword>
<gene>
    <name evidence="2" type="ORF">OCBIM_22013570mg</name>
</gene>
<evidence type="ECO:0000256" key="1">
    <source>
        <dbReference type="SAM" id="Phobius"/>
    </source>
</evidence>
<feature type="transmembrane region" description="Helical" evidence="1">
    <location>
        <begin position="18"/>
        <end position="37"/>
    </location>
</feature>
<reference evidence="2" key="1">
    <citation type="submission" date="2015-07" db="EMBL/GenBank/DDBJ databases">
        <title>MeaNS - Measles Nucleotide Surveillance Program.</title>
        <authorList>
            <person name="Tran T."/>
            <person name="Druce J."/>
        </authorList>
    </citation>
    <scope>NUCLEOTIDE SEQUENCE</scope>
    <source>
        <strain evidence="2">UCB-OBI-ISO-001</strain>
        <tissue evidence="2">Gonad</tissue>
    </source>
</reference>
<name>A0A0L8HK57_OCTBM</name>
<dbReference type="EMBL" id="KQ418038">
    <property type="protein sequence ID" value="KOF89150.1"/>
    <property type="molecule type" value="Genomic_DNA"/>
</dbReference>
<proteinExistence type="predicted"/>
<dbReference type="AlphaFoldDB" id="A0A0L8HK57"/>
<protein>
    <submittedName>
        <fullName evidence="2">Uncharacterized protein</fullName>
    </submittedName>
</protein>
<keyword evidence="1" id="KW-0812">Transmembrane</keyword>
<organism evidence="2">
    <name type="scientific">Octopus bimaculoides</name>
    <name type="common">California two-spotted octopus</name>
    <dbReference type="NCBI Taxonomy" id="37653"/>
    <lineage>
        <taxon>Eukaryota</taxon>
        <taxon>Metazoa</taxon>
        <taxon>Spiralia</taxon>
        <taxon>Lophotrochozoa</taxon>
        <taxon>Mollusca</taxon>
        <taxon>Cephalopoda</taxon>
        <taxon>Coleoidea</taxon>
        <taxon>Octopodiformes</taxon>
        <taxon>Octopoda</taxon>
        <taxon>Incirrata</taxon>
        <taxon>Octopodidae</taxon>
        <taxon>Octopus</taxon>
    </lineage>
</organism>
<keyword evidence="1" id="KW-0472">Membrane</keyword>
<accession>A0A0L8HK57</accession>